<organism evidence="2 3">
    <name type="scientific">Lysobacter korlensis</name>
    <dbReference type="NCBI Taxonomy" id="553636"/>
    <lineage>
        <taxon>Bacteria</taxon>
        <taxon>Pseudomonadati</taxon>
        <taxon>Pseudomonadota</taxon>
        <taxon>Gammaproteobacteria</taxon>
        <taxon>Lysobacterales</taxon>
        <taxon>Lysobacteraceae</taxon>
        <taxon>Lysobacter</taxon>
    </lineage>
</organism>
<comment type="caution">
    <text evidence="2">The sequence shown here is derived from an EMBL/GenBank/DDBJ whole genome shotgun (WGS) entry which is preliminary data.</text>
</comment>
<evidence type="ECO:0000256" key="1">
    <source>
        <dbReference type="SAM" id="Phobius"/>
    </source>
</evidence>
<keyword evidence="3" id="KW-1185">Reference proteome</keyword>
<dbReference type="Proteomes" id="UP001589896">
    <property type="component" value="Unassembled WGS sequence"/>
</dbReference>
<keyword evidence="1" id="KW-0812">Transmembrane</keyword>
<name>A0ABV6RZX8_9GAMM</name>
<evidence type="ECO:0000313" key="3">
    <source>
        <dbReference type="Proteomes" id="UP001589896"/>
    </source>
</evidence>
<feature type="transmembrane region" description="Helical" evidence="1">
    <location>
        <begin position="12"/>
        <end position="32"/>
    </location>
</feature>
<feature type="transmembrane region" description="Helical" evidence="1">
    <location>
        <begin position="79"/>
        <end position="102"/>
    </location>
</feature>
<dbReference type="EMBL" id="JBHLTG010000015">
    <property type="protein sequence ID" value="MFC0682540.1"/>
    <property type="molecule type" value="Genomic_DNA"/>
</dbReference>
<protein>
    <recommendedName>
        <fullName evidence="4">Transmembrane protein</fullName>
    </recommendedName>
</protein>
<sequence length="111" mass="11963">MAALSLIRRNKGRLIAIEVVAVAVFALELALLRSAEGVGATGPLLALGLLPPLVATAVFFPLLYLAWFGKGCSGWYQQLMRAFFWLAAFGAAAFWLAFYWAFVLQPATVAA</sequence>
<keyword evidence="1" id="KW-0472">Membrane</keyword>
<feature type="transmembrane region" description="Helical" evidence="1">
    <location>
        <begin position="44"/>
        <end position="67"/>
    </location>
</feature>
<proteinExistence type="predicted"/>
<dbReference type="RefSeq" id="WP_386676650.1">
    <property type="nucleotide sequence ID" value="NZ_JBHLTG010000015.1"/>
</dbReference>
<accession>A0ABV6RZX8</accession>
<reference evidence="2 3" key="1">
    <citation type="submission" date="2024-09" db="EMBL/GenBank/DDBJ databases">
        <authorList>
            <person name="Sun Q."/>
            <person name="Mori K."/>
        </authorList>
    </citation>
    <scope>NUCLEOTIDE SEQUENCE [LARGE SCALE GENOMIC DNA]</scope>
    <source>
        <strain evidence="2 3">KCTC 23076</strain>
    </source>
</reference>
<keyword evidence="1" id="KW-1133">Transmembrane helix</keyword>
<evidence type="ECO:0008006" key="4">
    <source>
        <dbReference type="Google" id="ProtNLM"/>
    </source>
</evidence>
<gene>
    <name evidence="2" type="ORF">ACFFGH_32315</name>
</gene>
<evidence type="ECO:0000313" key="2">
    <source>
        <dbReference type="EMBL" id="MFC0682540.1"/>
    </source>
</evidence>